<dbReference type="AlphaFoldDB" id="A0AB39VT82"/>
<sequence length="51" mass="5746">MLTAVWIEEINPLVVEIEKKDAGFINFPENNISNSKKIITSDKKPINSSND</sequence>
<dbReference type="EMBL" id="CP165628">
    <property type="protein sequence ID" value="XDU72741.1"/>
    <property type="molecule type" value="Genomic_DNA"/>
</dbReference>
<accession>A0AB39VT82</accession>
<name>A0AB39VT82_9GAMM</name>
<protein>
    <submittedName>
        <fullName evidence="1">Uncharacterized protein</fullName>
    </submittedName>
</protein>
<dbReference type="RefSeq" id="WP_369789445.1">
    <property type="nucleotide sequence ID" value="NZ_CP165628.1"/>
</dbReference>
<evidence type="ECO:0000313" key="1">
    <source>
        <dbReference type="EMBL" id="XDU72741.1"/>
    </source>
</evidence>
<organism evidence="1">
    <name type="scientific">Rouxiella sp. WC2420</name>
    <dbReference type="NCBI Taxonomy" id="3234145"/>
    <lineage>
        <taxon>Bacteria</taxon>
        <taxon>Pseudomonadati</taxon>
        <taxon>Pseudomonadota</taxon>
        <taxon>Gammaproteobacteria</taxon>
        <taxon>Enterobacterales</taxon>
        <taxon>Yersiniaceae</taxon>
        <taxon>Rouxiella</taxon>
    </lineage>
</organism>
<proteinExistence type="predicted"/>
<reference evidence="1" key="1">
    <citation type="submission" date="2024-07" db="EMBL/GenBank/DDBJ databases">
        <authorList>
            <person name="Biller S.J."/>
        </authorList>
    </citation>
    <scope>NUCLEOTIDE SEQUENCE</scope>
    <source>
        <strain evidence="1">WC2420</strain>
    </source>
</reference>
<gene>
    <name evidence="1" type="ORF">AB3G37_01015</name>
</gene>